<feature type="signal peptide" evidence="1">
    <location>
        <begin position="1"/>
        <end position="26"/>
    </location>
</feature>
<keyword evidence="1" id="KW-0732">Signal</keyword>
<reference evidence="2 3" key="1">
    <citation type="journal article" date="2014" name="Agronomy (Basel)">
        <title>A Draft Genome Sequence for Ensete ventricosum, the Drought-Tolerant Tree Against Hunger.</title>
        <authorList>
            <person name="Harrison J."/>
            <person name="Moore K.A."/>
            <person name="Paszkiewicz K."/>
            <person name="Jones T."/>
            <person name="Grant M."/>
            <person name="Ambacheew D."/>
            <person name="Muzemil S."/>
            <person name="Studholme D.J."/>
        </authorList>
    </citation>
    <scope>NUCLEOTIDE SEQUENCE [LARGE SCALE GENOMIC DNA]</scope>
</reference>
<sequence length="60" mass="7350">MPQIVVSYQMLLLHLAKLLWVERLHSCESAHLSQMRLRLLCYVEFRTCFFYFKRFLTLIL</sequence>
<evidence type="ECO:0000313" key="3">
    <source>
        <dbReference type="Proteomes" id="UP000287651"/>
    </source>
</evidence>
<comment type="caution">
    <text evidence="2">The sequence shown here is derived from an EMBL/GenBank/DDBJ whole genome shotgun (WGS) entry which is preliminary data.</text>
</comment>
<proteinExistence type="predicted"/>
<protein>
    <submittedName>
        <fullName evidence="2">Uncharacterized protein</fullName>
    </submittedName>
</protein>
<dbReference type="Proteomes" id="UP000287651">
    <property type="component" value="Unassembled WGS sequence"/>
</dbReference>
<accession>A0A426YEE7</accession>
<dbReference type="AlphaFoldDB" id="A0A426YEE7"/>
<evidence type="ECO:0000313" key="2">
    <source>
        <dbReference type="EMBL" id="RRT50098.1"/>
    </source>
</evidence>
<name>A0A426YEE7_ENSVE</name>
<evidence type="ECO:0000256" key="1">
    <source>
        <dbReference type="SAM" id="SignalP"/>
    </source>
</evidence>
<feature type="chain" id="PRO_5019420681" evidence="1">
    <location>
        <begin position="27"/>
        <end position="60"/>
    </location>
</feature>
<dbReference type="EMBL" id="AMZH03012958">
    <property type="protein sequence ID" value="RRT50098.1"/>
    <property type="molecule type" value="Genomic_DNA"/>
</dbReference>
<organism evidence="2 3">
    <name type="scientific">Ensete ventricosum</name>
    <name type="common">Abyssinian banana</name>
    <name type="synonym">Musa ensete</name>
    <dbReference type="NCBI Taxonomy" id="4639"/>
    <lineage>
        <taxon>Eukaryota</taxon>
        <taxon>Viridiplantae</taxon>
        <taxon>Streptophyta</taxon>
        <taxon>Embryophyta</taxon>
        <taxon>Tracheophyta</taxon>
        <taxon>Spermatophyta</taxon>
        <taxon>Magnoliopsida</taxon>
        <taxon>Liliopsida</taxon>
        <taxon>Zingiberales</taxon>
        <taxon>Musaceae</taxon>
        <taxon>Ensete</taxon>
    </lineage>
</organism>
<gene>
    <name evidence="2" type="ORF">B296_00046259</name>
</gene>